<reference evidence="1 2" key="1">
    <citation type="submission" date="2020-08" db="EMBL/GenBank/DDBJ databases">
        <title>Genomic Encyclopedia of Type Strains, Phase IV (KMG-IV): sequencing the most valuable type-strain genomes for metagenomic binning, comparative biology and taxonomic classification.</title>
        <authorList>
            <person name="Goeker M."/>
        </authorList>
    </citation>
    <scope>NUCLEOTIDE SEQUENCE [LARGE SCALE GENOMIC DNA]</scope>
    <source>
        <strain evidence="1 2">DSM 17507</strain>
    </source>
</reference>
<proteinExistence type="predicted"/>
<comment type="caution">
    <text evidence="1">The sequence shown here is derived from an EMBL/GenBank/DDBJ whole genome shotgun (WGS) entry which is preliminary data.</text>
</comment>
<accession>A0A7W7EVD0</accession>
<dbReference type="RefSeq" id="WP_144906808.1">
    <property type="nucleotide sequence ID" value="NZ_JACHOA010000007.1"/>
</dbReference>
<dbReference type="OrthoDB" id="7595214at2"/>
<keyword evidence="2" id="KW-1185">Reference proteome</keyword>
<protein>
    <submittedName>
        <fullName evidence="1">Uncharacterized protein</fullName>
    </submittedName>
</protein>
<organism evidence="1 2">
    <name type="scientific">Novosphingobium taihuense</name>
    <dbReference type="NCBI Taxonomy" id="260085"/>
    <lineage>
        <taxon>Bacteria</taxon>
        <taxon>Pseudomonadati</taxon>
        <taxon>Pseudomonadota</taxon>
        <taxon>Alphaproteobacteria</taxon>
        <taxon>Sphingomonadales</taxon>
        <taxon>Sphingomonadaceae</taxon>
        <taxon>Novosphingobium</taxon>
    </lineage>
</organism>
<evidence type="ECO:0000313" key="2">
    <source>
        <dbReference type="Proteomes" id="UP000538566"/>
    </source>
</evidence>
<name>A0A7W7EVD0_9SPHN</name>
<dbReference type="EMBL" id="JACHOA010000007">
    <property type="protein sequence ID" value="MBB4615333.1"/>
    <property type="molecule type" value="Genomic_DNA"/>
</dbReference>
<evidence type="ECO:0000313" key="1">
    <source>
        <dbReference type="EMBL" id="MBB4615333.1"/>
    </source>
</evidence>
<dbReference type="AlphaFoldDB" id="A0A7W7EVD0"/>
<sequence length="200" mass="22538">MLEFHLRAAVARSLSVASDLEWIPAYRVIEMAQAKAASRPFDVLTANIEKARCGFVTAKAVLAQAKAFANSPWLWEEREWSVPGWFWIDFTISPSDISLTRTRLSAQGVGPNRERIISMQGLHFHRKALDAVPELALSRNSKDASARGRPPKYNWEAANSAVWGQIFRGDLKPKMLLQVEEALREYFAQANEEPSEAVIR</sequence>
<dbReference type="Proteomes" id="UP000538566">
    <property type="component" value="Unassembled WGS sequence"/>
</dbReference>
<gene>
    <name evidence="1" type="ORF">GGR37_003623</name>
</gene>